<organism evidence="2 5">
    <name type="scientific">Polistes dominula</name>
    <name type="common">European paper wasp</name>
    <name type="synonym">Vespa dominula</name>
    <dbReference type="NCBI Taxonomy" id="743375"/>
    <lineage>
        <taxon>Eukaryota</taxon>
        <taxon>Metazoa</taxon>
        <taxon>Ecdysozoa</taxon>
        <taxon>Arthropoda</taxon>
        <taxon>Hexapoda</taxon>
        <taxon>Insecta</taxon>
        <taxon>Pterygota</taxon>
        <taxon>Neoptera</taxon>
        <taxon>Endopterygota</taxon>
        <taxon>Hymenoptera</taxon>
        <taxon>Apocrita</taxon>
        <taxon>Aculeata</taxon>
        <taxon>Vespoidea</taxon>
        <taxon>Vespidae</taxon>
        <taxon>Polistinae</taxon>
        <taxon>Polistini</taxon>
        <taxon>Polistes</taxon>
    </lineage>
</organism>
<dbReference type="InterPro" id="IPR016024">
    <property type="entry name" value="ARM-type_fold"/>
</dbReference>
<evidence type="ECO:0000256" key="1">
    <source>
        <dbReference type="SAM" id="MobiDB-lite"/>
    </source>
</evidence>
<dbReference type="Proteomes" id="UP000694924">
    <property type="component" value="Unplaced"/>
</dbReference>
<dbReference type="PANTHER" id="PTHR23254">
    <property type="entry name" value="EIF4G DOMAIN PROTEIN"/>
    <property type="match status" value="1"/>
</dbReference>
<feature type="compositionally biased region" description="Low complexity" evidence="1">
    <location>
        <begin position="1"/>
        <end position="17"/>
    </location>
</feature>
<dbReference type="SUPFAM" id="SSF48371">
    <property type="entry name" value="ARM repeat"/>
    <property type="match status" value="1"/>
</dbReference>
<gene>
    <name evidence="3 4 5" type="primary">LOC107073920</name>
</gene>
<feature type="region of interest" description="Disordered" evidence="1">
    <location>
        <begin position="1"/>
        <end position="30"/>
    </location>
</feature>
<dbReference type="GeneID" id="107073920"/>
<reference evidence="3 4" key="1">
    <citation type="submission" date="2025-05" db="UniProtKB">
        <authorList>
            <consortium name="RefSeq"/>
        </authorList>
    </citation>
    <scope>IDENTIFICATION</scope>
    <source>
        <tissue evidence="3 4">Whole body</tissue>
    </source>
</reference>
<feature type="compositionally biased region" description="Basic and acidic residues" evidence="1">
    <location>
        <begin position="382"/>
        <end position="395"/>
    </location>
</feature>
<protein>
    <submittedName>
        <fullName evidence="3 4">Uncharacterized protein LOC107073920 isoform X1</fullName>
    </submittedName>
</protein>
<evidence type="ECO:0000313" key="2">
    <source>
        <dbReference type="Proteomes" id="UP000694924"/>
    </source>
</evidence>
<dbReference type="InterPro" id="IPR051367">
    <property type="entry name" value="mRNA_TranslReg/HistoneTransl"/>
</dbReference>
<evidence type="ECO:0000313" key="5">
    <source>
        <dbReference type="RefSeq" id="XP_015190348.1"/>
    </source>
</evidence>
<name>A0ABM1JD10_POLDO</name>
<proteinExistence type="predicted"/>
<dbReference type="RefSeq" id="XP_015190348.1">
    <property type="nucleotide sequence ID" value="XM_015334862.1"/>
</dbReference>
<dbReference type="PANTHER" id="PTHR23254:SF18">
    <property type="entry name" value="RE28271P"/>
    <property type="match status" value="1"/>
</dbReference>
<feature type="compositionally biased region" description="Polar residues" evidence="1">
    <location>
        <begin position="360"/>
        <end position="369"/>
    </location>
</feature>
<evidence type="ECO:0000313" key="4">
    <source>
        <dbReference type="RefSeq" id="XP_015190347.1"/>
    </source>
</evidence>
<feature type="region of interest" description="Disordered" evidence="1">
    <location>
        <begin position="350"/>
        <end position="395"/>
    </location>
</feature>
<accession>A0ABM1JD10</accession>
<dbReference type="Gene3D" id="1.25.40.180">
    <property type="match status" value="1"/>
</dbReference>
<dbReference type="RefSeq" id="XP_015190347.1">
    <property type="nucleotide sequence ID" value="XM_015334861.1"/>
</dbReference>
<dbReference type="RefSeq" id="XP_015190346.1">
    <property type="nucleotide sequence ID" value="XM_015334860.1"/>
</dbReference>
<evidence type="ECO:0000313" key="3">
    <source>
        <dbReference type="RefSeq" id="XP_015190346.1"/>
    </source>
</evidence>
<keyword evidence="2" id="KW-1185">Reference proteome</keyword>
<sequence>MESSNNQSTMSWSSAGRSRGRAKSIDTQLRRPGTNSCSKYNQYVCTEIITGIKKLAINECILPEQINDIVNLVPTTKDEDTLKNLFNTLYKHALEDRSFGIKLATLFSDVAFFSIEVNENQTMRYLLLSALQNDYKRREEIKEESITLFRNVISLLGEVYYQMTLISGKPLKFLEIPLLDFWNMLLETATEEDIELVTTQIIITGRGMYGRPELDQFMLNIRKTLTNNTLSSTAKEMLLLTIDLANQQFHLLPKILNDYYNSRLDPAILIYLHRHNRELNSNETDEGSYREIESTKTLMQKKNNVDQDFETCSTSMLQPKQQETAENSEEKDYLVMDTYKKNLRTENTIPRAIRGPGANKNFQNRSKPITNPIPPKSMSRNKGWEHDDRFEDAYD</sequence>